<dbReference type="PROSITE" id="PS51352">
    <property type="entry name" value="THIOREDOXIN_2"/>
    <property type="match status" value="1"/>
</dbReference>
<dbReference type="RefSeq" id="WP_210899254.1">
    <property type="nucleotide sequence ID" value="NZ_CP071696.1"/>
</dbReference>
<dbReference type="EMBL" id="CP071696">
    <property type="protein sequence ID" value="QTX05034.1"/>
    <property type="molecule type" value="Genomic_DNA"/>
</dbReference>
<accession>A0A975FMW1</accession>
<organism evidence="3 4">
    <name type="scientific">Agromyces archimandritae</name>
    <dbReference type="NCBI Taxonomy" id="2781962"/>
    <lineage>
        <taxon>Bacteria</taxon>
        <taxon>Bacillati</taxon>
        <taxon>Actinomycetota</taxon>
        <taxon>Actinomycetes</taxon>
        <taxon>Micrococcales</taxon>
        <taxon>Microbacteriaceae</taxon>
        <taxon>Agromyces</taxon>
    </lineage>
</organism>
<dbReference type="InterPro" id="IPR036249">
    <property type="entry name" value="Thioredoxin-like_sf"/>
</dbReference>
<dbReference type="Proteomes" id="UP000671914">
    <property type="component" value="Chromosome"/>
</dbReference>
<dbReference type="Pfam" id="PF00085">
    <property type="entry name" value="Thioredoxin"/>
    <property type="match status" value="1"/>
</dbReference>
<keyword evidence="4" id="KW-1185">Reference proteome</keyword>
<gene>
    <name evidence="3" type="ORF">G127AT_01970</name>
</gene>
<reference evidence="3" key="1">
    <citation type="submission" date="2021-03" db="EMBL/GenBank/DDBJ databases">
        <title>Agromyces archimandritus sp. nov., isolated from the cockroach Archimandrita tessellata.</title>
        <authorList>
            <person name="Guzman J."/>
            <person name="Ortuzar M."/>
            <person name="Poehlein A."/>
            <person name="Daniel R."/>
            <person name="Trujillo M."/>
            <person name="Vilcinskas A."/>
        </authorList>
    </citation>
    <scope>NUCLEOTIDE SEQUENCE</scope>
    <source>
        <strain evidence="3">G127AT</strain>
    </source>
</reference>
<dbReference type="SUPFAM" id="SSF52833">
    <property type="entry name" value="Thioredoxin-like"/>
    <property type="match status" value="1"/>
</dbReference>
<dbReference type="KEGG" id="aarc:G127AT_01970"/>
<keyword evidence="1" id="KW-0812">Transmembrane</keyword>
<feature type="transmembrane region" description="Helical" evidence="1">
    <location>
        <begin position="6"/>
        <end position="24"/>
    </location>
</feature>
<sequence>MDWLPATLIGLGLLAATCAIGFVLKHRTGRIRDTAEQPGATAPAELLGLGPGDLGERATLVQFSTEFCGQCPGVARSLGALAGEVDGVRHVEIDLTNRADLVTRFNVLQTPTTLILDADGVQRGRIGGVPRPGAVRAGLDDLTGSLHV</sequence>
<dbReference type="InterPro" id="IPR013766">
    <property type="entry name" value="Thioredoxin_domain"/>
</dbReference>
<keyword evidence="1" id="KW-0472">Membrane</keyword>
<proteinExistence type="predicted"/>
<evidence type="ECO:0000313" key="4">
    <source>
        <dbReference type="Proteomes" id="UP000671914"/>
    </source>
</evidence>
<protein>
    <submittedName>
        <fullName evidence="3">Thioredoxin family protein</fullName>
    </submittedName>
</protein>
<feature type="domain" description="Thioredoxin" evidence="2">
    <location>
        <begin position="36"/>
        <end position="144"/>
    </location>
</feature>
<dbReference type="AlphaFoldDB" id="A0A975FMW1"/>
<evidence type="ECO:0000256" key="1">
    <source>
        <dbReference type="SAM" id="Phobius"/>
    </source>
</evidence>
<evidence type="ECO:0000259" key="2">
    <source>
        <dbReference type="PROSITE" id="PS51352"/>
    </source>
</evidence>
<name>A0A975FMW1_9MICO</name>
<dbReference type="CDD" id="cd02947">
    <property type="entry name" value="TRX_family"/>
    <property type="match status" value="1"/>
</dbReference>
<keyword evidence="1" id="KW-1133">Transmembrane helix</keyword>
<dbReference type="Gene3D" id="3.40.30.10">
    <property type="entry name" value="Glutaredoxin"/>
    <property type="match status" value="1"/>
</dbReference>
<evidence type="ECO:0000313" key="3">
    <source>
        <dbReference type="EMBL" id="QTX05034.1"/>
    </source>
</evidence>